<accession>A0ABU0IM98</accession>
<keyword evidence="3" id="KW-1185">Reference proteome</keyword>
<evidence type="ECO:0000313" key="2">
    <source>
        <dbReference type="EMBL" id="MDQ0463152.1"/>
    </source>
</evidence>
<dbReference type="Pfam" id="PF01323">
    <property type="entry name" value="DSBA"/>
    <property type="match status" value="1"/>
</dbReference>
<dbReference type="Proteomes" id="UP001228905">
    <property type="component" value="Unassembled WGS sequence"/>
</dbReference>
<dbReference type="RefSeq" id="WP_307346549.1">
    <property type="nucleotide sequence ID" value="NZ_JAUSVS010000001.1"/>
</dbReference>
<gene>
    <name evidence="2" type="ORF">QO010_000900</name>
</gene>
<feature type="domain" description="DSBA-like thioredoxin" evidence="1">
    <location>
        <begin position="7"/>
        <end position="206"/>
    </location>
</feature>
<dbReference type="EMBL" id="JAUSVS010000001">
    <property type="protein sequence ID" value="MDQ0463152.1"/>
    <property type="molecule type" value="Genomic_DNA"/>
</dbReference>
<comment type="caution">
    <text evidence="2">The sequence shown here is derived from an EMBL/GenBank/DDBJ whole genome shotgun (WGS) entry which is preliminary data.</text>
</comment>
<dbReference type="PANTHER" id="PTHR13887">
    <property type="entry name" value="GLUTATHIONE S-TRANSFERASE KAPPA"/>
    <property type="match status" value="1"/>
</dbReference>
<sequence>MTQALKIDFIADVVCPWCYIGLRRLEKALAQRPDVQAEIVWRPYQLDPTIPEEGVDRAAYMARKFSDPERRAEMAKVLAGEAAQDGLDLKLADIPVSPNTNAAHRLIRWAQAQGLQQPVLEAVLKAYFTDLRDIGDPVVLADIAEAAGMDRLDVLQKLSEGVDKDQVAHDHGMAIEAGVTGVPFTIFAGKFAVVGAQSPERLLKAIDKAMETAA</sequence>
<proteinExistence type="predicted"/>
<dbReference type="InterPro" id="IPR001853">
    <property type="entry name" value="DSBA-like_thioredoxin_dom"/>
</dbReference>
<keyword evidence="2" id="KW-0413">Isomerase</keyword>
<organism evidence="2 3">
    <name type="scientific">Caulobacter ginsengisoli</name>
    <dbReference type="NCBI Taxonomy" id="400775"/>
    <lineage>
        <taxon>Bacteria</taxon>
        <taxon>Pseudomonadati</taxon>
        <taxon>Pseudomonadota</taxon>
        <taxon>Alphaproteobacteria</taxon>
        <taxon>Caulobacterales</taxon>
        <taxon>Caulobacteraceae</taxon>
        <taxon>Caulobacter</taxon>
    </lineage>
</organism>
<dbReference type="Gene3D" id="3.40.30.10">
    <property type="entry name" value="Glutaredoxin"/>
    <property type="match status" value="1"/>
</dbReference>
<dbReference type="SUPFAM" id="SSF52833">
    <property type="entry name" value="Thioredoxin-like"/>
    <property type="match status" value="1"/>
</dbReference>
<reference evidence="2 3" key="1">
    <citation type="submission" date="2023-07" db="EMBL/GenBank/DDBJ databases">
        <title>Genomic Encyclopedia of Type Strains, Phase IV (KMG-IV): sequencing the most valuable type-strain genomes for metagenomic binning, comparative biology and taxonomic classification.</title>
        <authorList>
            <person name="Goeker M."/>
        </authorList>
    </citation>
    <scope>NUCLEOTIDE SEQUENCE [LARGE SCALE GENOMIC DNA]</scope>
    <source>
        <strain evidence="2 3">DSM 18695</strain>
    </source>
</reference>
<protein>
    <submittedName>
        <fullName evidence="2">DsbA family dithiol-disulfide isomerase</fullName>
    </submittedName>
</protein>
<dbReference type="CDD" id="cd03024">
    <property type="entry name" value="DsbA_FrnE"/>
    <property type="match status" value="1"/>
</dbReference>
<evidence type="ECO:0000313" key="3">
    <source>
        <dbReference type="Proteomes" id="UP001228905"/>
    </source>
</evidence>
<dbReference type="GO" id="GO:0016853">
    <property type="term" value="F:isomerase activity"/>
    <property type="evidence" value="ECO:0007669"/>
    <property type="project" value="UniProtKB-KW"/>
</dbReference>
<dbReference type="InterPro" id="IPR036249">
    <property type="entry name" value="Thioredoxin-like_sf"/>
</dbReference>
<evidence type="ECO:0000259" key="1">
    <source>
        <dbReference type="Pfam" id="PF01323"/>
    </source>
</evidence>
<name>A0ABU0IM98_9CAUL</name>
<dbReference type="PANTHER" id="PTHR13887:SF41">
    <property type="entry name" value="THIOREDOXIN SUPERFAMILY PROTEIN"/>
    <property type="match status" value="1"/>
</dbReference>